<proteinExistence type="predicted"/>
<dbReference type="STRING" id="391587.KAOT1_00635"/>
<dbReference type="eggNOG" id="COG0791">
    <property type="taxonomic scope" value="Bacteria"/>
</dbReference>
<dbReference type="HOGENOM" id="CLU_100188_2_0_10"/>
<gene>
    <name evidence="1" type="ORF">KAOT1_00635</name>
</gene>
<dbReference type="InterPro" id="IPR013423">
    <property type="entry name" value="CHP02594"/>
</dbReference>
<dbReference type="AlphaFoldDB" id="A9EA51"/>
<sequence length="144" mass="16872">MRTLIQIAHSQYGVTEKKGKLHNPVIVNYFKEIGHRWVSNDETAWCSAFMNWVALKANKQRSGKLNARSWLSVGRKIDKPKQGDVVVLWREKKHSWKGHVGLFINYSEDKKYIYVLGGNQKNQVNIQRYPAYRLLGFRRLENAQ</sequence>
<name>A9EA51_9FLAO</name>
<accession>A9EA51</accession>
<keyword evidence="2" id="KW-1185">Reference proteome</keyword>
<dbReference type="InterPro" id="IPR038765">
    <property type="entry name" value="Papain-like_cys_pep_sf"/>
</dbReference>
<evidence type="ECO:0000313" key="1">
    <source>
        <dbReference type="EMBL" id="EDP94737.1"/>
    </source>
</evidence>
<reference evidence="1 2" key="1">
    <citation type="journal article" date="2011" name="J. Bacteriol.">
        <title>Genome sequence of the algicidal bacterium Kordia algicida OT-1.</title>
        <authorList>
            <person name="Lee H.S."/>
            <person name="Kang S.G."/>
            <person name="Kwon K.K."/>
            <person name="Lee J.H."/>
            <person name="Kim S.J."/>
        </authorList>
    </citation>
    <scope>NUCLEOTIDE SEQUENCE [LARGE SCALE GENOMIC DNA]</scope>
    <source>
        <strain evidence="1 2">OT-1</strain>
    </source>
</reference>
<dbReference type="RefSeq" id="WP_007092705.1">
    <property type="nucleotide sequence ID" value="NZ_CP142125.1"/>
</dbReference>
<dbReference type="Proteomes" id="UP000002945">
    <property type="component" value="Unassembled WGS sequence"/>
</dbReference>
<protein>
    <submittedName>
        <fullName evidence="1">Uncharacterized protein</fullName>
    </submittedName>
</protein>
<dbReference type="SUPFAM" id="SSF54001">
    <property type="entry name" value="Cysteine proteinases"/>
    <property type="match status" value="1"/>
</dbReference>
<evidence type="ECO:0000313" key="2">
    <source>
        <dbReference type="Proteomes" id="UP000002945"/>
    </source>
</evidence>
<dbReference type="Gene3D" id="3.90.1720.10">
    <property type="entry name" value="endopeptidase domain like (from Nostoc punctiforme)"/>
    <property type="match status" value="1"/>
</dbReference>
<dbReference type="NCBIfam" id="TIGR02594">
    <property type="entry name" value="TIGR02594 family protein"/>
    <property type="match status" value="1"/>
</dbReference>
<dbReference type="OrthoDB" id="9813532at2"/>
<dbReference type="EMBL" id="ABIB01000014">
    <property type="protein sequence ID" value="EDP94737.1"/>
    <property type="molecule type" value="Genomic_DNA"/>
</dbReference>
<comment type="caution">
    <text evidence="1">The sequence shown here is derived from an EMBL/GenBank/DDBJ whole genome shotgun (WGS) entry which is preliminary data.</text>
</comment>
<organism evidence="1 2">
    <name type="scientific">Kordia algicida OT-1</name>
    <dbReference type="NCBI Taxonomy" id="391587"/>
    <lineage>
        <taxon>Bacteria</taxon>
        <taxon>Pseudomonadati</taxon>
        <taxon>Bacteroidota</taxon>
        <taxon>Flavobacteriia</taxon>
        <taxon>Flavobacteriales</taxon>
        <taxon>Flavobacteriaceae</taxon>
        <taxon>Kordia</taxon>
    </lineage>
</organism>